<dbReference type="InterPro" id="IPR005814">
    <property type="entry name" value="Aminotrans_3"/>
</dbReference>
<dbReference type="Gene3D" id="3.40.640.10">
    <property type="entry name" value="Type I PLP-dependent aspartate aminotransferase-like (Major domain)"/>
    <property type="match status" value="1"/>
</dbReference>
<dbReference type="InterPro" id="IPR015421">
    <property type="entry name" value="PyrdxlP-dep_Trfase_major"/>
</dbReference>
<dbReference type="Pfam" id="PF00202">
    <property type="entry name" value="Aminotran_3"/>
    <property type="match status" value="1"/>
</dbReference>
<proteinExistence type="inferred from homology"/>
<evidence type="ECO:0000256" key="3">
    <source>
        <dbReference type="ARBA" id="ARBA00022576"/>
    </source>
</evidence>
<comment type="similarity">
    <text evidence="2">Belongs to the class-III pyridoxal-phosphate-dependent aminotransferase family.</text>
</comment>
<evidence type="ECO:0000256" key="2">
    <source>
        <dbReference type="ARBA" id="ARBA00008954"/>
    </source>
</evidence>
<dbReference type="Proteomes" id="UP000887540">
    <property type="component" value="Unplaced"/>
</dbReference>
<dbReference type="GO" id="GO:0005739">
    <property type="term" value="C:mitochondrion"/>
    <property type="evidence" value="ECO:0007669"/>
    <property type="project" value="TreeGrafter"/>
</dbReference>
<evidence type="ECO:0000313" key="5">
    <source>
        <dbReference type="Proteomes" id="UP000887540"/>
    </source>
</evidence>
<dbReference type="PANTHER" id="PTHR43206:SF1">
    <property type="entry name" value="4-AMINOBUTYRATE AMINOTRANSFERASE, MITOCHONDRIAL"/>
    <property type="match status" value="1"/>
</dbReference>
<reference evidence="6" key="1">
    <citation type="submission" date="2022-11" db="UniProtKB">
        <authorList>
            <consortium name="WormBaseParasite"/>
        </authorList>
    </citation>
    <scope>IDENTIFICATION</scope>
</reference>
<protein>
    <submittedName>
        <fullName evidence="6">Uncharacterized protein</fullName>
    </submittedName>
</protein>
<dbReference type="WBParaSite" id="ACRNAN_Path_909.g3493.t1">
    <property type="protein sequence ID" value="ACRNAN_Path_909.g3493.t1"/>
    <property type="gene ID" value="ACRNAN_Path_909.g3493"/>
</dbReference>
<dbReference type="SUPFAM" id="SSF53383">
    <property type="entry name" value="PLP-dependent transferases"/>
    <property type="match status" value="1"/>
</dbReference>
<keyword evidence="4" id="KW-0808">Transferase</keyword>
<dbReference type="GO" id="GO:0008483">
    <property type="term" value="F:transaminase activity"/>
    <property type="evidence" value="ECO:0007669"/>
    <property type="project" value="UniProtKB-KW"/>
</dbReference>
<dbReference type="AlphaFoldDB" id="A0A914CDM9"/>
<keyword evidence="5" id="KW-1185">Reference proteome</keyword>
<comment type="cofactor">
    <cofactor evidence="1">
        <name>pyridoxal 5'-phosphate</name>
        <dbReference type="ChEBI" id="CHEBI:597326"/>
    </cofactor>
</comment>
<evidence type="ECO:0000256" key="1">
    <source>
        <dbReference type="ARBA" id="ARBA00001933"/>
    </source>
</evidence>
<evidence type="ECO:0000313" key="6">
    <source>
        <dbReference type="WBParaSite" id="ACRNAN_Path_909.g3493.t1"/>
    </source>
</evidence>
<dbReference type="GO" id="GO:0030170">
    <property type="term" value="F:pyridoxal phosphate binding"/>
    <property type="evidence" value="ECO:0007669"/>
    <property type="project" value="InterPro"/>
</dbReference>
<accession>A0A914CDM9</accession>
<dbReference type="InterPro" id="IPR015424">
    <property type="entry name" value="PyrdxlP-dep_Trfase"/>
</dbReference>
<name>A0A914CDM9_9BILA</name>
<organism evidence="5 6">
    <name type="scientific">Acrobeloides nanus</name>
    <dbReference type="NCBI Taxonomy" id="290746"/>
    <lineage>
        <taxon>Eukaryota</taxon>
        <taxon>Metazoa</taxon>
        <taxon>Ecdysozoa</taxon>
        <taxon>Nematoda</taxon>
        <taxon>Chromadorea</taxon>
        <taxon>Rhabditida</taxon>
        <taxon>Tylenchina</taxon>
        <taxon>Cephalobomorpha</taxon>
        <taxon>Cephaloboidea</taxon>
        <taxon>Cephalobidae</taxon>
        <taxon>Acrobeloides</taxon>
    </lineage>
</organism>
<keyword evidence="3" id="KW-0032">Aminotransferase</keyword>
<sequence>MFRINFRKALIFLGNRKISQIAASEPICPSIQTSIPGPISIRMKNEMEIVHTAAVSRPSQGLWPRSDFIELIRNSIMAVAPKGMTGVQIMQCGSTSNENALKCAFIRYQALKRNGKPPTSEDLESCMDQKIPGTPNLCVLSFRGGLHGRTLGMLSITRSKAIHKLDFPAFNWPVANFPRYRYPLEENMAYNKDQDEKCLYEVTF</sequence>
<dbReference type="GO" id="GO:0009450">
    <property type="term" value="P:gamma-aminobutyric acid catabolic process"/>
    <property type="evidence" value="ECO:0007669"/>
    <property type="project" value="TreeGrafter"/>
</dbReference>
<evidence type="ECO:0000256" key="4">
    <source>
        <dbReference type="ARBA" id="ARBA00022679"/>
    </source>
</evidence>
<dbReference type="PANTHER" id="PTHR43206">
    <property type="entry name" value="AMINOTRANSFERASE"/>
    <property type="match status" value="1"/>
</dbReference>